<reference evidence="12" key="1">
    <citation type="submission" date="2018-09" db="EMBL/GenBank/DDBJ databases">
        <authorList>
            <person name="Zhu H."/>
        </authorList>
    </citation>
    <scope>NUCLEOTIDE SEQUENCE [LARGE SCALE GENOMIC DNA]</scope>
    <source>
        <strain evidence="12">K1S02-23</strain>
    </source>
</reference>
<evidence type="ECO:0000256" key="1">
    <source>
        <dbReference type="ARBA" id="ARBA00004377"/>
    </source>
</evidence>
<dbReference type="EMBL" id="QYUQ01000002">
    <property type="protein sequence ID" value="RJG03410.1"/>
    <property type="molecule type" value="Genomic_DNA"/>
</dbReference>
<evidence type="ECO:0000256" key="4">
    <source>
        <dbReference type="ARBA" id="ARBA00022475"/>
    </source>
</evidence>
<dbReference type="Proteomes" id="UP000266327">
    <property type="component" value="Unassembled WGS sequence"/>
</dbReference>
<comment type="subcellular location">
    <subcellularLocation>
        <location evidence="1">Cell inner membrane</location>
        <topology evidence="1">Single-pass membrane protein</topology>
    </subcellularLocation>
</comment>
<keyword evidence="4" id="KW-1003">Cell membrane</keyword>
<dbReference type="AlphaFoldDB" id="A0A3A3GR19"/>
<dbReference type="Pfam" id="PF04612">
    <property type="entry name" value="T2SSM"/>
    <property type="match status" value="1"/>
</dbReference>
<evidence type="ECO:0000256" key="2">
    <source>
        <dbReference type="ARBA" id="ARBA00010637"/>
    </source>
</evidence>
<sequence length="171" mass="18717">MNPPPIFVRYRQATANFWNARNERERKQLLLAAVVAVLGLTYMLLIEPAYLGRQQLQKNLPSLRQQAAEFQTMSLQASALARETPPPAPPMTRESIEAALARAGLKPQNVAIAGTDLAKVQLSSVSFAGMVAWLDDMQKSARVTVADANITSQGQTDVVNASLTLRQQKSE</sequence>
<evidence type="ECO:0000256" key="5">
    <source>
        <dbReference type="ARBA" id="ARBA00022519"/>
    </source>
</evidence>
<keyword evidence="6 10" id="KW-0812">Transmembrane</keyword>
<evidence type="ECO:0000256" key="7">
    <source>
        <dbReference type="ARBA" id="ARBA00022927"/>
    </source>
</evidence>
<dbReference type="SUPFAM" id="SSF103054">
    <property type="entry name" value="General secretion pathway protein M, EpsM"/>
    <property type="match status" value="1"/>
</dbReference>
<keyword evidence="3" id="KW-0813">Transport</keyword>
<dbReference type="RefSeq" id="WP_119786904.1">
    <property type="nucleotide sequence ID" value="NZ_QYUQ01000002.1"/>
</dbReference>
<evidence type="ECO:0000313" key="11">
    <source>
        <dbReference type="EMBL" id="RJG03410.1"/>
    </source>
</evidence>
<keyword evidence="12" id="KW-1185">Reference proteome</keyword>
<evidence type="ECO:0000256" key="3">
    <source>
        <dbReference type="ARBA" id="ARBA00022448"/>
    </source>
</evidence>
<keyword evidence="5" id="KW-0997">Cell inner membrane</keyword>
<comment type="caution">
    <text evidence="11">The sequence shown here is derived from an EMBL/GenBank/DDBJ whole genome shotgun (WGS) entry which is preliminary data.</text>
</comment>
<keyword evidence="9 10" id="KW-0472">Membrane</keyword>
<evidence type="ECO:0000256" key="10">
    <source>
        <dbReference type="SAM" id="Phobius"/>
    </source>
</evidence>
<dbReference type="GO" id="GO:0005886">
    <property type="term" value="C:plasma membrane"/>
    <property type="evidence" value="ECO:0007669"/>
    <property type="project" value="UniProtKB-SubCell"/>
</dbReference>
<dbReference type="InterPro" id="IPR023229">
    <property type="entry name" value="T2SS_M_periplasmic_sf"/>
</dbReference>
<dbReference type="Gene3D" id="3.30.1360.100">
    <property type="entry name" value="General secretion pathway protein M, EpsM"/>
    <property type="match status" value="1"/>
</dbReference>
<gene>
    <name evidence="11" type="ORF">D3878_18910</name>
</gene>
<protein>
    <submittedName>
        <fullName evidence="11">Type II secretion system protein M</fullName>
    </submittedName>
</protein>
<proteinExistence type="inferred from homology"/>
<organism evidence="11 12">
    <name type="scientific">Noviherbaspirillum sedimenti</name>
    <dbReference type="NCBI Taxonomy" id="2320865"/>
    <lineage>
        <taxon>Bacteria</taxon>
        <taxon>Pseudomonadati</taxon>
        <taxon>Pseudomonadota</taxon>
        <taxon>Betaproteobacteria</taxon>
        <taxon>Burkholderiales</taxon>
        <taxon>Oxalobacteraceae</taxon>
        <taxon>Noviherbaspirillum</taxon>
    </lineage>
</organism>
<dbReference type="OrthoDB" id="8563628at2"/>
<evidence type="ECO:0000256" key="6">
    <source>
        <dbReference type="ARBA" id="ARBA00022692"/>
    </source>
</evidence>
<dbReference type="GO" id="GO:0015627">
    <property type="term" value="C:type II protein secretion system complex"/>
    <property type="evidence" value="ECO:0007669"/>
    <property type="project" value="InterPro"/>
</dbReference>
<accession>A0A3A3GR19</accession>
<evidence type="ECO:0000256" key="9">
    <source>
        <dbReference type="ARBA" id="ARBA00023136"/>
    </source>
</evidence>
<keyword evidence="7" id="KW-0653">Protein transport</keyword>
<evidence type="ECO:0000256" key="8">
    <source>
        <dbReference type="ARBA" id="ARBA00022989"/>
    </source>
</evidence>
<name>A0A3A3GR19_9BURK</name>
<dbReference type="GO" id="GO:0015628">
    <property type="term" value="P:protein secretion by the type II secretion system"/>
    <property type="evidence" value="ECO:0007669"/>
    <property type="project" value="InterPro"/>
</dbReference>
<feature type="transmembrane region" description="Helical" evidence="10">
    <location>
        <begin position="29"/>
        <end position="51"/>
    </location>
</feature>
<evidence type="ECO:0000313" key="12">
    <source>
        <dbReference type="Proteomes" id="UP000266327"/>
    </source>
</evidence>
<dbReference type="InterPro" id="IPR007690">
    <property type="entry name" value="T2SS_GspM"/>
</dbReference>
<comment type="similarity">
    <text evidence="2">Belongs to the GSP M family.</text>
</comment>
<keyword evidence="8 10" id="KW-1133">Transmembrane helix</keyword>